<dbReference type="AlphaFoldDB" id="A0A318KEM8"/>
<reference evidence="2 3" key="1">
    <citation type="submission" date="2018-05" db="EMBL/GenBank/DDBJ databases">
        <title>Genomic Encyclopedia of Type Strains, Phase IV (KMG-IV): sequencing the most valuable type-strain genomes for metagenomic binning, comparative biology and taxonomic classification.</title>
        <authorList>
            <person name="Goeker M."/>
        </authorList>
    </citation>
    <scope>NUCLEOTIDE SEQUENCE [LARGE SCALE GENOMIC DNA]</scope>
    <source>
        <strain evidence="2 3">DSM 44704</strain>
    </source>
</reference>
<name>A0A318KEM8_9NOCA</name>
<dbReference type="InterPro" id="IPR012349">
    <property type="entry name" value="Split_barrel_FMN-bd"/>
</dbReference>
<comment type="caution">
    <text evidence="2">The sequence shown here is derived from an EMBL/GenBank/DDBJ whole genome shotgun (WGS) entry which is preliminary data.</text>
</comment>
<accession>A0A318KEM8</accession>
<evidence type="ECO:0000256" key="1">
    <source>
        <dbReference type="SAM" id="MobiDB-lite"/>
    </source>
</evidence>
<keyword evidence="3" id="KW-1185">Reference proteome</keyword>
<gene>
    <name evidence="2" type="ORF">DFR70_101817</name>
</gene>
<organism evidence="2 3">
    <name type="scientific">Nocardia tenerifensis</name>
    <dbReference type="NCBI Taxonomy" id="228006"/>
    <lineage>
        <taxon>Bacteria</taxon>
        <taxon>Bacillati</taxon>
        <taxon>Actinomycetota</taxon>
        <taxon>Actinomycetes</taxon>
        <taxon>Mycobacteriales</taxon>
        <taxon>Nocardiaceae</taxon>
        <taxon>Nocardia</taxon>
    </lineage>
</organism>
<evidence type="ECO:0000313" key="2">
    <source>
        <dbReference type="EMBL" id="PXX71395.1"/>
    </source>
</evidence>
<proteinExistence type="predicted"/>
<sequence length="171" mass="18625">MTDTLVDLTVDSRQVARPAPRPRPAWSGGHSTTANVWRDAKTVLVTRVTGPRQLTTVPRLVIPIGDTQLAFRVSSQSDEAEQLARDGRVLVQPGDRRGTPALGSHQCQGQAQLVTAGTLLPYVEAEIAKKYRWRIPVARFAHRLGHGDAPYADVVVLVTVAEPSPVPMLPR</sequence>
<dbReference type="RefSeq" id="WP_051187237.1">
    <property type="nucleotide sequence ID" value="NZ_QJKF01000001.1"/>
</dbReference>
<dbReference type="OrthoDB" id="4566013at2"/>
<evidence type="ECO:0000313" key="3">
    <source>
        <dbReference type="Proteomes" id="UP000247569"/>
    </source>
</evidence>
<protein>
    <recommendedName>
        <fullName evidence="4">Pyridoxamine 5'-phosphate oxidase</fullName>
    </recommendedName>
</protein>
<feature type="region of interest" description="Disordered" evidence="1">
    <location>
        <begin position="1"/>
        <end position="32"/>
    </location>
</feature>
<evidence type="ECO:0008006" key="4">
    <source>
        <dbReference type="Google" id="ProtNLM"/>
    </source>
</evidence>
<dbReference type="Proteomes" id="UP000247569">
    <property type="component" value="Unassembled WGS sequence"/>
</dbReference>
<dbReference type="SUPFAM" id="SSF50475">
    <property type="entry name" value="FMN-binding split barrel"/>
    <property type="match status" value="1"/>
</dbReference>
<dbReference type="Gene3D" id="2.30.110.10">
    <property type="entry name" value="Electron Transport, Fmn-binding Protein, Chain A"/>
    <property type="match status" value="1"/>
</dbReference>
<dbReference type="EMBL" id="QJKF01000001">
    <property type="protein sequence ID" value="PXX71395.1"/>
    <property type="molecule type" value="Genomic_DNA"/>
</dbReference>